<protein>
    <submittedName>
        <fullName evidence="5">Patatin-like phospholipase</fullName>
    </submittedName>
</protein>
<keyword evidence="1 2" id="KW-0443">Lipid metabolism</keyword>
<keyword evidence="3" id="KW-0812">Transmembrane</keyword>
<name>A0A4R3JZD6_9PROT</name>
<keyword evidence="3" id="KW-1133">Transmembrane helix</keyword>
<feature type="short sequence motif" description="DGA/G" evidence="2">
    <location>
        <begin position="298"/>
        <end position="300"/>
    </location>
</feature>
<organism evidence="5 6">
    <name type="scientific">Sulfuritortus calidifontis</name>
    <dbReference type="NCBI Taxonomy" id="1914471"/>
    <lineage>
        <taxon>Bacteria</taxon>
        <taxon>Pseudomonadati</taxon>
        <taxon>Pseudomonadota</taxon>
        <taxon>Betaproteobacteria</taxon>
        <taxon>Nitrosomonadales</taxon>
        <taxon>Thiobacillaceae</taxon>
        <taxon>Sulfuritortus</taxon>
    </lineage>
</organism>
<accession>A0A4R3JZD6</accession>
<dbReference type="GO" id="GO:0016787">
    <property type="term" value="F:hydrolase activity"/>
    <property type="evidence" value="ECO:0007669"/>
    <property type="project" value="UniProtKB-UniRule"/>
</dbReference>
<dbReference type="PROSITE" id="PS51635">
    <property type="entry name" value="PNPLA"/>
    <property type="match status" value="1"/>
</dbReference>
<evidence type="ECO:0000259" key="4">
    <source>
        <dbReference type="PROSITE" id="PS51635"/>
    </source>
</evidence>
<dbReference type="InterPro" id="IPR002641">
    <property type="entry name" value="PNPLA_dom"/>
</dbReference>
<evidence type="ECO:0000256" key="1">
    <source>
        <dbReference type="ARBA" id="ARBA00023098"/>
    </source>
</evidence>
<keyword evidence="2" id="KW-0442">Lipid degradation</keyword>
<dbReference type="GO" id="GO:0016042">
    <property type="term" value="P:lipid catabolic process"/>
    <property type="evidence" value="ECO:0007669"/>
    <property type="project" value="UniProtKB-UniRule"/>
</dbReference>
<dbReference type="AlphaFoldDB" id="A0A4R3JZD6"/>
<feature type="transmembrane region" description="Helical" evidence="3">
    <location>
        <begin position="12"/>
        <end position="35"/>
    </location>
</feature>
<gene>
    <name evidence="5" type="ORF">EDC61_104164</name>
</gene>
<dbReference type="SUPFAM" id="SSF52151">
    <property type="entry name" value="FabD/lysophospholipase-like"/>
    <property type="match status" value="1"/>
</dbReference>
<comment type="caution">
    <text evidence="2">Lacks conserved residue(s) required for the propagation of feature annotation.</text>
</comment>
<proteinExistence type="predicted"/>
<dbReference type="EMBL" id="SLZY01000004">
    <property type="protein sequence ID" value="TCS72747.1"/>
    <property type="molecule type" value="Genomic_DNA"/>
</dbReference>
<evidence type="ECO:0000256" key="2">
    <source>
        <dbReference type="PROSITE-ProRule" id="PRU01161"/>
    </source>
</evidence>
<feature type="active site" description="Proton acceptor" evidence="2">
    <location>
        <position position="298"/>
    </location>
</feature>
<evidence type="ECO:0000256" key="3">
    <source>
        <dbReference type="SAM" id="Phobius"/>
    </source>
</evidence>
<evidence type="ECO:0000313" key="5">
    <source>
        <dbReference type="EMBL" id="TCS72747.1"/>
    </source>
</evidence>
<keyword evidence="2" id="KW-0378">Hydrolase</keyword>
<feature type="active site" description="Nucleophile" evidence="2">
    <location>
        <position position="66"/>
    </location>
</feature>
<dbReference type="RefSeq" id="WP_126462494.1">
    <property type="nucleotide sequence ID" value="NZ_AP018721.1"/>
</dbReference>
<feature type="domain" description="PNPLA" evidence="4">
    <location>
        <begin position="15"/>
        <end position="311"/>
    </location>
</feature>
<dbReference type="InterPro" id="IPR016035">
    <property type="entry name" value="Acyl_Trfase/lysoPLipase"/>
</dbReference>
<dbReference type="OrthoDB" id="1488362at2"/>
<keyword evidence="6" id="KW-1185">Reference proteome</keyword>
<keyword evidence="3" id="KW-0472">Membrane</keyword>
<comment type="caution">
    <text evidence="5">The sequence shown here is derived from an EMBL/GenBank/DDBJ whole genome shotgun (WGS) entry which is preliminary data.</text>
</comment>
<reference evidence="5 6" key="1">
    <citation type="submission" date="2019-03" db="EMBL/GenBank/DDBJ databases">
        <title>Genomic Encyclopedia of Type Strains, Phase IV (KMG-IV): sequencing the most valuable type-strain genomes for metagenomic binning, comparative biology and taxonomic classification.</title>
        <authorList>
            <person name="Goeker M."/>
        </authorList>
    </citation>
    <scope>NUCLEOTIDE SEQUENCE [LARGE SCALE GENOMIC DNA]</scope>
    <source>
        <strain evidence="5 6">DSM 103923</strain>
    </source>
</reference>
<evidence type="ECO:0000313" key="6">
    <source>
        <dbReference type="Proteomes" id="UP000295135"/>
    </source>
</evidence>
<sequence length="575" mass="62360">MQTDKAGRPRFDLALTMAGAISAGAYTAGVIDFLIEALDAWETGKQAGDPMAPQHAVSLRAVSGASAGAITGAMLAACLKYDFPHRRLNDAGDGSANPLYDSWVNMIDIVHLLQTRDLAGGAVPVSALDSTRLVEIARKAIDYGEGAGFKSRPYLADPLRFIFTVTNLRGIPFELELGGAKYHHAMMMHGDTMRFALLGLGETGAPNVRANEYPLLYPDVPAKWGGLWEKFAMSALASGAFPVGLSPRELVRRTADYARLPIVVPGGPGEAARVVEIRPVWSPANPEPGAEYHFVNVDGGTIDNEPLERARIELAGGDLLARNERDGLKADRAIVMVDPFVGPEKAGPSSMDETGLIGSLLATFTALKNQARFKPQDIALAMEDTIYSRYLIAPVRQDRASSDSSGSSIACGSLGGFGGFMHAAFRQHDFFLGRRNCQRFLVQHFCLPADNPLFAKWTADQRRDYAVSVTRADGSSATELPIVPLLPALNPKFRPAAEEKEPAWPKGVFDPESLKIPIKRRLDGLFSALAHETKWDQKLLGLPFLLGWHIYAKPKIAKTTIAAIDKQLRQHGLIE</sequence>
<dbReference type="Proteomes" id="UP000295135">
    <property type="component" value="Unassembled WGS sequence"/>
</dbReference>
<feature type="short sequence motif" description="GXSXG" evidence="2">
    <location>
        <begin position="64"/>
        <end position="68"/>
    </location>
</feature>